<evidence type="ECO:0000313" key="4">
    <source>
        <dbReference type="EMBL" id="GII34199.1"/>
    </source>
</evidence>
<feature type="domain" description="Tyr recombinase" evidence="3">
    <location>
        <begin position="1"/>
        <end position="70"/>
    </location>
</feature>
<feature type="region of interest" description="Disordered" evidence="2">
    <location>
        <begin position="74"/>
        <end position="100"/>
    </location>
</feature>
<dbReference type="InterPro" id="IPR002104">
    <property type="entry name" value="Integrase_catalytic"/>
</dbReference>
<dbReference type="GO" id="GO:0003677">
    <property type="term" value="F:DNA binding"/>
    <property type="evidence" value="ECO:0007669"/>
    <property type="project" value="InterPro"/>
</dbReference>
<keyword evidence="1" id="KW-0233">DNA recombination</keyword>
<dbReference type="RefSeq" id="WP_203958007.1">
    <property type="nucleotide sequence ID" value="NZ_BOOO01000047.1"/>
</dbReference>
<evidence type="ECO:0000256" key="1">
    <source>
        <dbReference type="ARBA" id="ARBA00023172"/>
    </source>
</evidence>
<dbReference type="Proteomes" id="UP000650628">
    <property type="component" value="Unassembled WGS sequence"/>
</dbReference>
<name>A0A8J3U1A7_9ACTN</name>
<gene>
    <name evidence="4" type="ORF">Pmi06nite_76410</name>
</gene>
<dbReference type="InterPro" id="IPR011010">
    <property type="entry name" value="DNA_brk_join_enz"/>
</dbReference>
<dbReference type="GO" id="GO:0006310">
    <property type="term" value="P:DNA recombination"/>
    <property type="evidence" value="ECO:0007669"/>
    <property type="project" value="UniProtKB-KW"/>
</dbReference>
<proteinExistence type="predicted"/>
<organism evidence="4 5">
    <name type="scientific">Planotetraspora mira</name>
    <dbReference type="NCBI Taxonomy" id="58121"/>
    <lineage>
        <taxon>Bacteria</taxon>
        <taxon>Bacillati</taxon>
        <taxon>Actinomycetota</taxon>
        <taxon>Actinomycetes</taxon>
        <taxon>Streptosporangiales</taxon>
        <taxon>Streptosporangiaceae</taxon>
        <taxon>Planotetraspora</taxon>
    </lineage>
</organism>
<comment type="caution">
    <text evidence="4">The sequence shown here is derived from an EMBL/GenBank/DDBJ whole genome shotgun (WGS) entry which is preliminary data.</text>
</comment>
<reference evidence="4 5" key="1">
    <citation type="submission" date="2021-01" db="EMBL/GenBank/DDBJ databases">
        <title>Whole genome shotgun sequence of Planotetraspora mira NBRC 15435.</title>
        <authorList>
            <person name="Komaki H."/>
            <person name="Tamura T."/>
        </authorList>
    </citation>
    <scope>NUCLEOTIDE SEQUENCE [LARGE SCALE GENOMIC DNA]</scope>
    <source>
        <strain evidence="4 5">NBRC 15435</strain>
    </source>
</reference>
<evidence type="ECO:0000256" key="2">
    <source>
        <dbReference type="SAM" id="MobiDB-lite"/>
    </source>
</evidence>
<dbReference type="EMBL" id="BOOO01000047">
    <property type="protein sequence ID" value="GII34199.1"/>
    <property type="molecule type" value="Genomic_DNA"/>
</dbReference>
<dbReference type="Gene3D" id="1.10.443.10">
    <property type="entry name" value="Intergrase catalytic core"/>
    <property type="match status" value="1"/>
</dbReference>
<dbReference type="AlphaFoldDB" id="A0A8J3U1A7"/>
<dbReference type="GO" id="GO:0015074">
    <property type="term" value="P:DNA integration"/>
    <property type="evidence" value="ECO:0007669"/>
    <property type="project" value="InterPro"/>
</dbReference>
<sequence>MTKEEAVSQVAKHAGEGLRFHDLRHCYATWLVSEGVPVNDVVGLVGHEQNSTTLNRYTHASRDRSSRARAIFADFSLTPETTGPAQDLPSTPEEDRPEAP</sequence>
<protein>
    <recommendedName>
        <fullName evidence="3">Tyr recombinase domain-containing protein</fullName>
    </recommendedName>
</protein>
<dbReference type="PROSITE" id="PS51898">
    <property type="entry name" value="TYR_RECOMBINASE"/>
    <property type="match status" value="1"/>
</dbReference>
<dbReference type="InterPro" id="IPR013762">
    <property type="entry name" value="Integrase-like_cat_sf"/>
</dbReference>
<dbReference type="Pfam" id="PF00589">
    <property type="entry name" value="Phage_integrase"/>
    <property type="match status" value="1"/>
</dbReference>
<accession>A0A8J3U1A7</accession>
<dbReference type="SUPFAM" id="SSF56349">
    <property type="entry name" value="DNA breaking-rejoining enzymes"/>
    <property type="match status" value="1"/>
</dbReference>
<evidence type="ECO:0000313" key="5">
    <source>
        <dbReference type="Proteomes" id="UP000650628"/>
    </source>
</evidence>
<keyword evidence="5" id="KW-1185">Reference proteome</keyword>
<evidence type="ECO:0000259" key="3">
    <source>
        <dbReference type="PROSITE" id="PS51898"/>
    </source>
</evidence>